<evidence type="ECO:0000259" key="2">
    <source>
        <dbReference type="Pfam" id="PF14372"/>
    </source>
</evidence>
<proteinExistence type="predicted"/>
<protein>
    <submittedName>
        <fullName evidence="3">Os08g0217200 protein</fullName>
    </submittedName>
</protein>
<dbReference type="EMBL" id="AP014964">
    <property type="protein sequence ID" value="BAT04355.1"/>
    <property type="molecule type" value="Genomic_DNA"/>
</dbReference>
<reference evidence="3 4" key="3">
    <citation type="journal article" date="2013" name="Rice">
        <title>Improvement of the Oryza sativa Nipponbare reference genome using next generation sequence and optical map data.</title>
        <authorList>
            <person name="Kawahara Y."/>
            <person name="de la Bastide M."/>
            <person name="Hamilton J.P."/>
            <person name="Kanamori H."/>
            <person name="McCombie W.R."/>
            <person name="Ouyang S."/>
            <person name="Schwartz D.C."/>
            <person name="Tanaka T."/>
            <person name="Wu J."/>
            <person name="Zhou S."/>
            <person name="Childs K.L."/>
            <person name="Davidson R.M."/>
            <person name="Lin H."/>
            <person name="Quesada-Ocampo L."/>
            <person name="Vaillancourt B."/>
            <person name="Sakai H."/>
            <person name="Lee S.S."/>
            <person name="Kim J."/>
            <person name="Numa H."/>
            <person name="Itoh T."/>
            <person name="Buell C.R."/>
            <person name="Matsumoto T."/>
        </authorList>
    </citation>
    <scope>NUCLEOTIDE SEQUENCE [LARGE SCALE GENOMIC DNA]</scope>
    <source>
        <strain evidence="4">cv. Nipponbare</strain>
    </source>
</reference>
<reference evidence="4" key="1">
    <citation type="journal article" date="2005" name="Nature">
        <title>The map-based sequence of the rice genome.</title>
        <authorList>
            <consortium name="International rice genome sequencing project (IRGSP)"/>
            <person name="Matsumoto T."/>
            <person name="Wu J."/>
            <person name="Kanamori H."/>
            <person name="Katayose Y."/>
            <person name="Fujisawa M."/>
            <person name="Namiki N."/>
            <person name="Mizuno H."/>
            <person name="Yamamoto K."/>
            <person name="Antonio B.A."/>
            <person name="Baba T."/>
            <person name="Sakata K."/>
            <person name="Nagamura Y."/>
            <person name="Aoki H."/>
            <person name="Arikawa K."/>
            <person name="Arita K."/>
            <person name="Bito T."/>
            <person name="Chiden Y."/>
            <person name="Fujitsuka N."/>
            <person name="Fukunaka R."/>
            <person name="Hamada M."/>
            <person name="Harada C."/>
            <person name="Hayashi A."/>
            <person name="Hijishita S."/>
            <person name="Honda M."/>
            <person name="Hosokawa S."/>
            <person name="Ichikawa Y."/>
            <person name="Idonuma A."/>
            <person name="Iijima M."/>
            <person name="Ikeda M."/>
            <person name="Ikeno M."/>
            <person name="Ito K."/>
            <person name="Ito S."/>
            <person name="Ito T."/>
            <person name="Ito Y."/>
            <person name="Ito Y."/>
            <person name="Iwabuchi A."/>
            <person name="Kamiya K."/>
            <person name="Karasawa W."/>
            <person name="Kurita K."/>
            <person name="Katagiri S."/>
            <person name="Kikuta A."/>
            <person name="Kobayashi H."/>
            <person name="Kobayashi N."/>
            <person name="Machita K."/>
            <person name="Maehara T."/>
            <person name="Masukawa M."/>
            <person name="Mizubayashi T."/>
            <person name="Mukai Y."/>
            <person name="Nagasaki H."/>
            <person name="Nagata Y."/>
            <person name="Naito S."/>
            <person name="Nakashima M."/>
            <person name="Nakama Y."/>
            <person name="Nakamichi Y."/>
            <person name="Nakamura M."/>
            <person name="Meguro A."/>
            <person name="Negishi M."/>
            <person name="Ohta I."/>
            <person name="Ohta T."/>
            <person name="Okamoto M."/>
            <person name="Ono N."/>
            <person name="Saji S."/>
            <person name="Sakaguchi M."/>
            <person name="Sakai K."/>
            <person name="Shibata M."/>
            <person name="Shimokawa T."/>
            <person name="Song J."/>
            <person name="Takazaki Y."/>
            <person name="Terasawa K."/>
            <person name="Tsugane M."/>
            <person name="Tsuji K."/>
            <person name="Ueda S."/>
            <person name="Waki K."/>
            <person name="Yamagata H."/>
            <person name="Yamamoto M."/>
            <person name="Yamamoto S."/>
            <person name="Yamane H."/>
            <person name="Yoshiki S."/>
            <person name="Yoshihara R."/>
            <person name="Yukawa K."/>
            <person name="Zhong H."/>
            <person name="Yano M."/>
            <person name="Yuan Q."/>
            <person name="Ouyang S."/>
            <person name="Liu J."/>
            <person name="Jones K.M."/>
            <person name="Gansberger K."/>
            <person name="Moffat K."/>
            <person name="Hill J."/>
            <person name="Bera J."/>
            <person name="Fadrosh D."/>
            <person name="Jin S."/>
            <person name="Johri S."/>
            <person name="Kim M."/>
            <person name="Overton L."/>
            <person name="Reardon M."/>
            <person name="Tsitrin T."/>
            <person name="Vuong H."/>
            <person name="Weaver B."/>
            <person name="Ciecko A."/>
            <person name="Tallon L."/>
            <person name="Jackson J."/>
            <person name="Pai G."/>
            <person name="Aken S.V."/>
            <person name="Utterback T."/>
            <person name="Reidmuller S."/>
            <person name="Feldblyum T."/>
            <person name="Hsiao J."/>
            <person name="Zismann V."/>
            <person name="Iobst S."/>
            <person name="de Vazeille A.R."/>
            <person name="Buell C.R."/>
            <person name="Ying K."/>
            <person name="Li Y."/>
            <person name="Lu T."/>
            <person name="Huang Y."/>
            <person name="Zhao Q."/>
            <person name="Feng Q."/>
            <person name="Zhang L."/>
            <person name="Zhu J."/>
            <person name="Weng Q."/>
            <person name="Mu J."/>
            <person name="Lu Y."/>
            <person name="Fan D."/>
            <person name="Liu Y."/>
            <person name="Guan J."/>
            <person name="Zhang Y."/>
            <person name="Yu S."/>
            <person name="Liu X."/>
            <person name="Zhang Y."/>
            <person name="Hong G."/>
            <person name="Han B."/>
            <person name="Choisne N."/>
            <person name="Demange N."/>
            <person name="Orjeda G."/>
            <person name="Samain S."/>
            <person name="Cattolico L."/>
            <person name="Pelletier E."/>
            <person name="Couloux A."/>
            <person name="Segurens B."/>
            <person name="Wincker P."/>
            <person name="D'Hont A."/>
            <person name="Scarpelli C."/>
            <person name="Weissenbach J."/>
            <person name="Salanoubat M."/>
            <person name="Quetier F."/>
            <person name="Yu Y."/>
            <person name="Kim H.R."/>
            <person name="Rambo T."/>
            <person name="Currie J."/>
            <person name="Collura K."/>
            <person name="Luo M."/>
            <person name="Yang T."/>
            <person name="Ammiraju J.S.S."/>
            <person name="Engler F."/>
            <person name="Soderlund C."/>
            <person name="Wing R.A."/>
            <person name="Palmer L.E."/>
            <person name="de la Bastide M."/>
            <person name="Spiegel L."/>
            <person name="Nascimento L."/>
            <person name="Zutavern T."/>
            <person name="O'Shaughnessy A."/>
            <person name="Dike S."/>
            <person name="Dedhia N."/>
            <person name="Preston R."/>
            <person name="Balija V."/>
            <person name="McCombie W.R."/>
            <person name="Chow T."/>
            <person name="Chen H."/>
            <person name="Chung M."/>
            <person name="Chen C."/>
            <person name="Shaw J."/>
            <person name="Wu H."/>
            <person name="Hsiao K."/>
            <person name="Chao Y."/>
            <person name="Chu M."/>
            <person name="Cheng C."/>
            <person name="Hour A."/>
            <person name="Lee P."/>
            <person name="Lin S."/>
            <person name="Lin Y."/>
            <person name="Liou J."/>
            <person name="Liu S."/>
            <person name="Hsing Y."/>
            <person name="Raghuvanshi S."/>
            <person name="Mohanty A."/>
            <person name="Bharti A.K."/>
            <person name="Gaur A."/>
            <person name="Gupta V."/>
            <person name="Kumar D."/>
            <person name="Ravi V."/>
            <person name="Vij S."/>
            <person name="Kapur A."/>
            <person name="Khurana P."/>
            <person name="Khurana P."/>
            <person name="Khurana J.P."/>
            <person name="Tyagi A.K."/>
            <person name="Gaikwad K."/>
            <person name="Singh A."/>
            <person name="Dalal V."/>
            <person name="Srivastava S."/>
            <person name="Dixit A."/>
            <person name="Pal A.K."/>
            <person name="Ghazi I.A."/>
            <person name="Yadav M."/>
            <person name="Pandit A."/>
            <person name="Bhargava A."/>
            <person name="Sureshbabu K."/>
            <person name="Batra K."/>
            <person name="Sharma T.R."/>
            <person name="Mohapatra T."/>
            <person name="Singh N.K."/>
            <person name="Messing J."/>
            <person name="Nelson A.B."/>
            <person name="Fuks G."/>
            <person name="Kavchok S."/>
            <person name="Keizer G."/>
            <person name="Linton E."/>
            <person name="Llaca V."/>
            <person name="Song R."/>
            <person name="Tanyolac B."/>
            <person name="Young S."/>
            <person name="Ho-Il K."/>
            <person name="Hahn J.H."/>
            <person name="Sangsakoo G."/>
            <person name="Vanavichit A."/>
            <person name="de Mattos Luiz.A.T."/>
            <person name="Zimmer P.D."/>
            <person name="Malone G."/>
            <person name="Dellagostin O."/>
            <person name="de Oliveira A.C."/>
            <person name="Bevan M."/>
            <person name="Bancroft I."/>
            <person name="Minx P."/>
            <person name="Cordum H."/>
            <person name="Wilson R."/>
            <person name="Cheng Z."/>
            <person name="Jin W."/>
            <person name="Jiang J."/>
            <person name="Leong S.A."/>
            <person name="Iwama H."/>
            <person name="Gojobori T."/>
            <person name="Itoh T."/>
            <person name="Niimura Y."/>
            <person name="Fujii Y."/>
            <person name="Habara T."/>
            <person name="Sakai H."/>
            <person name="Sato Y."/>
            <person name="Wilson G."/>
            <person name="Kumar K."/>
            <person name="McCouch S."/>
            <person name="Juretic N."/>
            <person name="Hoen D."/>
            <person name="Wright S."/>
            <person name="Bruskiewich R."/>
            <person name="Bureau T."/>
            <person name="Miyao A."/>
            <person name="Hirochika H."/>
            <person name="Nishikawa T."/>
            <person name="Kadowaki K."/>
            <person name="Sugiura M."/>
            <person name="Burr B."/>
            <person name="Sasaki T."/>
        </authorList>
    </citation>
    <scope>NUCLEOTIDE SEQUENCE [LARGE SCALE GENOMIC DNA]</scope>
    <source>
        <strain evidence="4">cv. Nipponbare</strain>
    </source>
</reference>
<dbReference type="SUPFAM" id="SSF53098">
    <property type="entry name" value="Ribonuclease H-like"/>
    <property type="match status" value="1"/>
</dbReference>
<accession>A0A0P0XD52</accession>
<dbReference type="InterPro" id="IPR025525">
    <property type="entry name" value="hAT-like_transposase_RNase-H"/>
</dbReference>
<sequence length="370" mass="42856">MSNAINSIRESVKYVRSSQSRGQRFEEMIAQVGIKTNRRPSLDVSTRWNSTYLMLESSLLVRMAFEALDRHDINYLHQPFDYQWTMAEKLCALLKVFYEATVAVCGMLYPTSTCYFHELWKIKMVLDKEATNEDVTIASIVKEMKEKFKKYWDAQYLQICFPVIFDPRYKYKFIEFRLKSAFGAAATPYLKEIKSNMQKLFDEYSAKYGGSNNINSQPETSVEQNVDASNQFADWRQFLHDKSRSKVKSELSRYLADMPQEGDFQDGHDFDILNWWMVNKTKYPVISRMARDVLAIPATSVASEAAFSTGERIISDYRSRLSSSTVEALICLQDWMRAEGLGDFFARDLAESDDQNVQHSGNIEKDRKSS</sequence>
<feature type="domain" description="hAT-like transposase RNase-H fold" evidence="2">
    <location>
        <begin position="107"/>
        <end position="204"/>
    </location>
</feature>
<dbReference type="GO" id="GO:0003677">
    <property type="term" value="F:DNA binding"/>
    <property type="evidence" value="ECO:0007669"/>
    <property type="project" value="InterPro"/>
</dbReference>
<dbReference type="InterPro" id="IPR008906">
    <property type="entry name" value="HATC_C_dom"/>
</dbReference>
<keyword evidence="4" id="KW-1185">Reference proteome</keyword>
<dbReference type="InterPro" id="IPR012337">
    <property type="entry name" value="RNaseH-like_sf"/>
</dbReference>
<dbReference type="AlphaFoldDB" id="A0A0P0XD52"/>
<dbReference type="STRING" id="39947.A0A0P0XD52"/>
<dbReference type="GO" id="GO:0046983">
    <property type="term" value="F:protein dimerization activity"/>
    <property type="evidence" value="ECO:0007669"/>
    <property type="project" value="InterPro"/>
</dbReference>
<reference evidence="3 4" key="2">
    <citation type="journal article" date="2013" name="Plant Cell Physiol.">
        <title>Rice Annotation Project Database (RAP-DB): an integrative and interactive database for rice genomics.</title>
        <authorList>
            <person name="Sakai H."/>
            <person name="Lee S.S."/>
            <person name="Tanaka T."/>
            <person name="Numa H."/>
            <person name="Kim J."/>
            <person name="Kawahara Y."/>
            <person name="Wakimoto H."/>
            <person name="Yang C.C."/>
            <person name="Iwamoto M."/>
            <person name="Abe T."/>
            <person name="Yamada Y."/>
            <person name="Muto A."/>
            <person name="Inokuchi H."/>
            <person name="Ikemura T."/>
            <person name="Matsumoto T."/>
            <person name="Sasaki T."/>
            <person name="Itoh T."/>
        </authorList>
    </citation>
    <scope>NUCLEOTIDE SEQUENCE [LARGE SCALE GENOMIC DNA]</scope>
    <source>
        <strain evidence="4">cv. Nipponbare</strain>
    </source>
</reference>
<dbReference type="PaxDb" id="39947-A0A0P0XD52"/>
<evidence type="ECO:0000313" key="3">
    <source>
        <dbReference type="EMBL" id="BAT04355.1"/>
    </source>
</evidence>
<gene>
    <name evidence="3" type="ordered locus">Os08g0217200</name>
    <name evidence="3" type="ORF">OSNPB_080217200</name>
</gene>
<feature type="domain" description="HAT C-terminal dimerisation" evidence="1">
    <location>
        <begin position="250"/>
        <end position="336"/>
    </location>
</feature>
<dbReference type="InParanoid" id="A0A0P0XD52"/>
<dbReference type="FunCoup" id="A0A0P0XD52">
    <property type="interactions" value="9"/>
</dbReference>
<dbReference type="PANTHER" id="PTHR23272:SF184">
    <property type="entry name" value="OS03G0311250 PROTEIN"/>
    <property type="match status" value="1"/>
</dbReference>
<dbReference type="Pfam" id="PF05699">
    <property type="entry name" value="Dimer_Tnp_hAT"/>
    <property type="match status" value="1"/>
</dbReference>
<organism evidence="3 4">
    <name type="scientific">Oryza sativa subsp. japonica</name>
    <name type="common">Rice</name>
    <dbReference type="NCBI Taxonomy" id="39947"/>
    <lineage>
        <taxon>Eukaryota</taxon>
        <taxon>Viridiplantae</taxon>
        <taxon>Streptophyta</taxon>
        <taxon>Embryophyta</taxon>
        <taxon>Tracheophyta</taxon>
        <taxon>Spermatophyta</taxon>
        <taxon>Magnoliopsida</taxon>
        <taxon>Liliopsida</taxon>
        <taxon>Poales</taxon>
        <taxon>Poaceae</taxon>
        <taxon>BOP clade</taxon>
        <taxon>Oryzoideae</taxon>
        <taxon>Oryzeae</taxon>
        <taxon>Oryzinae</taxon>
        <taxon>Oryza</taxon>
        <taxon>Oryza sativa</taxon>
    </lineage>
</organism>
<evidence type="ECO:0000313" key="4">
    <source>
        <dbReference type="Proteomes" id="UP000059680"/>
    </source>
</evidence>
<dbReference type="PANTHER" id="PTHR23272">
    <property type="entry name" value="BED FINGER-RELATED"/>
    <property type="match status" value="1"/>
</dbReference>
<dbReference type="Proteomes" id="UP000059680">
    <property type="component" value="Chromosome 8"/>
</dbReference>
<dbReference type="SMR" id="A0A0P0XD52"/>
<dbReference type="Pfam" id="PF14372">
    <property type="entry name" value="hAT-like_RNase-H"/>
    <property type="match status" value="1"/>
</dbReference>
<name>A0A0P0XD52_ORYSJ</name>
<evidence type="ECO:0000259" key="1">
    <source>
        <dbReference type="Pfam" id="PF05699"/>
    </source>
</evidence>